<gene>
    <name evidence="3" type="ORF">RF11_10187</name>
</gene>
<keyword evidence="2" id="KW-0812">Transmembrane</keyword>
<evidence type="ECO:0000313" key="3">
    <source>
        <dbReference type="EMBL" id="KII72389.1"/>
    </source>
</evidence>
<sequence>MATDDGGLSTCQLVSTSGMKTRGTSYRYVLFKVLILVVSMSITGTFCDCSQFFETMLWKVATKTIPPESIGSSLILIKQFQMGVLEDTFSEFIQPVNFHSCCTRWYNQDPDDQNSRSHAFGPYTIHHKCEIMLPSFMDCIQGDLKEVLQNFFITTYVKYYLRYPDSNIVPQVSDEHSRISLLGKRIQTNDFGSPPYKQARFEEVYVGQESDNDSVMEDETTNQQPLDPKPILSHQGNKSKIIKYKNQNHYRLF</sequence>
<feature type="compositionally biased region" description="Acidic residues" evidence="1">
    <location>
        <begin position="210"/>
        <end position="220"/>
    </location>
</feature>
<keyword evidence="2" id="KW-1133">Transmembrane helix</keyword>
<accession>A0A0C2J3G1</accession>
<proteinExistence type="predicted"/>
<feature type="transmembrane region" description="Helical" evidence="2">
    <location>
        <begin position="29"/>
        <end position="46"/>
    </location>
</feature>
<name>A0A0C2J3G1_THEKT</name>
<comment type="caution">
    <text evidence="3">The sequence shown here is derived from an EMBL/GenBank/DDBJ whole genome shotgun (WGS) entry which is preliminary data.</text>
</comment>
<dbReference type="Proteomes" id="UP000031668">
    <property type="component" value="Unassembled WGS sequence"/>
</dbReference>
<reference evidence="3 4" key="1">
    <citation type="journal article" date="2014" name="Genome Biol. Evol.">
        <title>The genome of the myxosporean Thelohanellus kitauei shows adaptations to nutrient acquisition within its fish host.</title>
        <authorList>
            <person name="Yang Y."/>
            <person name="Xiong J."/>
            <person name="Zhou Z."/>
            <person name="Huo F."/>
            <person name="Miao W."/>
            <person name="Ran C."/>
            <person name="Liu Y."/>
            <person name="Zhang J."/>
            <person name="Feng J."/>
            <person name="Wang M."/>
            <person name="Wang M."/>
            <person name="Wang L."/>
            <person name="Yao B."/>
        </authorList>
    </citation>
    <scope>NUCLEOTIDE SEQUENCE [LARGE SCALE GENOMIC DNA]</scope>
    <source>
        <strain evidence="3">Wuqing</strain>
    </source>
</reference>
<dbReference type="AlphaFoldDB" id="A0A0C2J3G1"/>
<evidence type="ECO:0000256" key="2">
    <source>
        <dbReference type="SAM" id="Phobius"/>
    </source>
</evidence>
<dbReference type="EMBL" id="JWZT01001255">
    <property type="protein sequence ID" value="KII72389.1"/>
    <property type="molecule type" value="Genomic_DNA"/>
</dbReference>
<evidence type="ECO:0000313" key="4">
    <source>
        <dbReference type="Proteomes" id="UP000031668"/>
    </source>
</evidence>
<feature type="region of interest" description="Disordered" evidence="1">
    <location>
        <begin position="208"/>
        <end position="232"/>
    </location>
</feature>
<keyword evidence="2" id="KW-0472">Membrane</keyword>
<organism evidence="3 4">
    <name type="scientific">Thelohanellus kitauei</name>
    <name type="common">Myxosporean</name>
    <dbReference type="NCBI Taxonomy" id="669202"/>
    <lineage>
        <taxon>Eukaryota</taxon>
        <taxon>Metazoa</taxon>
        <taxon>Cnidaria</taxon>
        <taxon>Myxozoa</taxon>
        <taxon>Myxosporea</taxon>
        <taxon>Bivalvulida</taxon>
        <taxon>Platysporina</taxon>
        <taxon>Myxobolidae</taxon>
        <taxon>Thelohanellus</taxon>
    </lineage>
</organism>
<protein>
    <submittedName>
        <fullName evidence="3">Uncharacterized protein</fullName>
    </submittedName>
</protein>
<keyword evidence="4" id="KW-1185">Reference proteome</keyword>
<evidence type="ECO:0000256" key="1">
    <source>
        <dbReference type="SAM" id="MobiDB-lite"/>
    </source>
</evidence>